<dbReference type="Pfam" id="PF00024">
    <property type="entry name" value="PAN_1"/>
    <property type="match status" value="1"/>
</dbReference>
<keyword evidence="8" id="KW-0732">Signal</keyword>
<organism evidence="10 11">
    <name type="scientific">Callipepla squamata</name>
    <name type="common">Scaled quail</name>
    <dbReference type="NCBI Taxonomy" id="9009"/>
    <lineage>
        <taxon>Eukaryota</taxon>
        <taxon>Metazoa</taxon>
        <taxon>Chordata</taxon>
        <taxon>Craniata</taxon>
        <taxon>Vertebrata</taxon>
        <taxon>Euteleostomi</taxon>
        <taxon>Archelosauria</taxon>
        <taxon>Archosauria</taxon>
        <taxon>Dinosauria</taxon>
        <taxon>Saurischia</taxon>
        <taxon>Theropoda</taxon>
        <taxon>Coelurosauria</taxon>
        <taxon>Aves</taxon>
        <taxon>Neognathae</taxon>
        <taxon>Galloanserae</taxon>
        <taxon>Galliformes</taxon>
        <taxon>Odontophoridae</taxon>
        <taxon>Callipepla</taxon>
    </lineage>
</organism>
<dbReference type="Proteomes" id="UP000198323">
    <property type="component" value="Unassembled WGS sequence"/>
</dbReference>
<dbReference type="SMART" id="SM00020">
    <property type="entry name" value="Tryp_SPc"/>
    <property type="match status" value="1"/>
</dbReference>
<sequence>MTCFLYFLYFLSLSEKCFLKYTSLGTPTSIRVLEEVVSGFSLKPCQLSELDCQMDIFEHEEFSGMNITSFFTPDTSVCQTICTYFPNCLFFTFFNKEWQIESQRAEHLTDHNFYYIGRVEDILQKVTVPLMSKEECQARYRKRRIDDKEICAGYDEGGRDACKKVLIVKGYVEHLHNVEIRRDRLHVFTVIELYAVILWMTLDDADFITALFERDILLLVNSSLSMMQGDSGGPLSCRHEEVWYLVGITSWGEGCARPRQPGVYTKVVEYSDWILEKTT</sequence>
<feature type="signal peptide" evidence="8">
    <location>
        <begin position="1"/>
        <end position="19"/>
    </location>
</feature>
<evidence type="ECO:0000313" key="11">
    <source>
        <dbReference type="Proteomes" id="UP000198323"/>
    </source>
</evidence>
<reference evidence="10 11" key="1">
    <citation type="submission" date="2016-07" db="EMBL/GenBank/DDBJ databases">
        <title>Disparate Historic Effective Population Sizes Predicted by Modern Levels of Genome Diversity for the Scaled Quail (Callipepla squamata) and the Northern Bobwhite (Colinus virginianus): Inferences from First and Second Generation Draft Genome Assemblies for Sympatric New World Quail.</title>
        <authorList>
            <person name="Oldeschulte D.L."/>
            <person name="Halley Y.A."/>
            <person name="Bhattarai E.K."/>
            <person name="Brashear W.A."/>
            <person name="Hill J."/>
            <person name="Metz R.P."/>
            <person name="Johnson C.D."/>
            <person name="Rollins D."/>
            <person name="Peterson M.J."/>
            <person name="Bickhart D.M."/>
            <person name="Decker J.E."/>
            <person name="Seabury C.M."/>
        </authorList>
    </citation>
    <scope>NUCLEOTIDE SEQUENCE [LARGE SCALE GENOMIC DNA]</scope>
    <source>
        <strain evidence="10 11">Texas</strain>
        <tissue evidence="10">Leg muscle</tissue>
    </source>
</reference>
<evidence type="ECO:0000256" key="8">
    <source>
        <dbReference type="SAM" id="SignalP"/>
    </source>
</evidence>
<evidence type="ECO:0000256" key="1">
    <source>
        <dbReference type="ARBA" id="ARBA00004613"/>
    </source>
</evidence>
<dbReference type="Gene3D" id="2.40.10.10">
    <property type="entry name" value="Trypsin-like serine proteases"/>
    <property type="match status" value="2"/>
</dbReference>
<evidence type="ECO:0000256" key="6">
    <source>
        <dbReference type="ARBA" id="ARBA00022825"/>
    </source>
</evidence>
<dbReference type="InterPro" id="IPR009003">
    <property type="entry name" value="Peptidase_S1_PA"/>
</dbReference>
<dbReference type="GO" id="GO:0005615">
    <property type="term" value="C:extracellular space"/>
    <property type="evidence" value="ECO:0007669"/>
    <property type="project" value="TreeGrafter"/>
</dbReference>
<dbReference type="EMBL" id="MCFN01000625">
    <property type="protein sequence ID" value="OXB56671.1"/>
    <property type="molecule type" value="Genomic_DNA"/>
</dbReference>
<dbReference type="GO" id="GO:0004252">
    <property type="term" value="F:serine-type endopeptidase activity"/>
    <property type="evidence" value="ECO:0007669"/>
    <property type="project" value="InterPro"/>
</dbReference>
<protein>
    <recommendedName>
        <fullName evidence="9">Peptidase S1 domain-containing protein</fullName>
    </recommendedName>
</protein>
<keyword evidence="5" id="KW-0378">Hydrolase</keyword>
<dbReference type="STRING" id="9009.A0A226MN47"/>
<dbReference type="GO" id="GO:0006508">
    <property type="term" value="P:proteolysis"/>
    <property type="evidence" value="ECO:0007669"/>
    <property type="project" value="UniProtKB-KW"/>
</dbReference>
<dbReference type="InterPro" id="IPR001254">
    <property type="entry name" value="Trypsin_dom"/>
</dbReference>
<keyword evidence="7" id="KW-1015">Disulfide bond</keyword>
<proteinExistence type="predicted"/>
<dbReference type="InterPro" id="IPR050127">
    <property type="entry name" value="Serine_Proteases_S1"/>
</dbReference>
<feature type="chain" id="PRO_5012804928" description="Peptidase S1 domain-containing protein" evidence="8">
    <location>
        <begin position="20"/>
        <end position="279"/>
    </location>
</feature>
<dbReference type="PANTHER" id="PTHR24264:SF65">
    <property type="entry name" value="SRCR DOMAIN-CONTAINING PROTEIN"/>
    <property type="match status" value="1"/>
</dbReference>
<dbReference type="Gene3D" id="3.50.4.10">
    <property type="entry name" value="Hepatocyte Growth Factor"/>
    <property type="match status" value="1"/>
</dbReference>
<evidence type="ECO:0000256" key="2">
    <source>
        <dbReference type="ARBA" id="ARBA00022525"/>
    </source>
</evidence>
<keyword evidence="6" id="KW-0720">Serine protease</keyword>
<dbReference type="InterPro" id="IPR043504">
    <property type="entry name" value="Peptidase_S1_PA_chymotrypsin"/>
</dbReference>
<dbReference type="PROSITE" id="PS50240">
    <property type="entry name" value="TRYPSIN_DOM"/>
    <property type="match status" value="1"/>
</dbReference>
<dbReference type="SMART" id="SM00223">
    <property type="entry name" value="APPLE"/>
    <property type="match status" value="1"/>
</dbReference>
<accession>A0A226MN47</accession>
<keyword evidence="3" id="KW-0645">Protease</keyword>
<evidence type="ECO:0000256" key="5">
    <source>
        <dbReference type="ARBA" id="ARBA00022801"/>
    </source>
</evidence>
<keyword evidence="11" id="KW-1185">Reference proteome</keyword>
<dbReference type="CDD" id="cd00190">
    <property type="entry name" value="Tryp_SPc"/>
    <property type="match status" value="1"/>
</dbReference>
<keyword evidence="2" id="KW-0964">Secreted</keyword>
<evidence type="ECO:0000313" key="10">
    <source>
        <dbReference type="EMBL" id="OXB56671.1"/>
    </source>
</evidence>
<dbReference type="AlphaFoldDB" id="A0A226MN47"/>
<gene>
    <name evidence="10" type="ORF">ASZ78_013117</name>
</gene>
<keyword evidence="4" id="KW-0677">Repeat</keyword>
<dbReference type="PROSITE" id="PS00135">
    <property type="entry name" value="TRYPSIN_SER"/>
    <property type="match status" value="1"/>
</dbReference>
<evidence type="ECO:0000256" key="4">
    <source>
        <dbReference type="ARBA" id="ARBA00022737"/>
    </source>
</evidence>
<dbReference type="PANTHER" id="PTHR24264">
    <property type="entry name" value="TRYPSIN-RELATED"/>
    <property type="match status" value="1"/>
</dbReference>
<dbReference type="InterPro" id="IPR000177">
    <property type="entry name" value="Apple"/>
</dbReference>
<name>A0A226MN47_CALSU</name>
<evidence type="ECO:0000259" key="9">
    <source>
        <dbReference type="PROSITE" id="PS50240"/>
    </source>
</evidence>
<dbReference type="InterPro" id="IPR033116">
    <property type="entry name" value="TRYPSIN_SER"/>
</dbReference>
<dbReference type="OrthoDB" id="9448935at2759"/>
<comment type="caution">
    <text evidence="10">The sequence shown here is derived from an EMBL/GenBank/DDBJ whole genome shotgun (WGS) entry which is preliminary data.</text>
</comment>
<comment type="subcellular location">
    <subcellularLocation>
        <location evidence="1">Secreted</location>
    </subcellularLocation>
</comment>
<evidence type="ECO:0000256" key="3">
    <source>
        <dbReference type="ARBA" id="ARBA00022670"/>
    </source>
</evidence>
<feature type="domain" description="Peptidase S1" evidence="9">
    <location>
        <begin position="55"/>
        <end position="279"/>
    </location>
</feature>
<dbReference type="Pfam" id="PF00089">
    <property type="entry name" value="Trypsin"/>
    <property type="match status" value="2"/>
</dbReference>
<dbReference type="InterPro" id="IPR003609">
    <property type="entry name" value="Pan_app"/>
</dbReference>
<evidence type="ECO:0000256" key="7">
    <source>
        <dbReference type="ARBA" id="ARBA00023157"/>
    </source>
</evidence>
<dbReference type="SUPFAM" id="SSF50494">
    <property type="entry name" value="Trypsin-like serine proteases"/>
    <property type="match status" value="1"/>
</dbReference>